<sequence>MGLLPGTTFDEFFEEFLVGHVPFGSYFDNVLSWYARRNDPNVLFFYYETLKERPVTVTLDIAEFLDARIAERLRGDEALLRYIVDKTSFGSLKASAISAISELGTEKGKAGLEKDRLDNLARNFFRKGEVGDWKRHLKPEQEQRLRRLCEERLKGTGMWRTWKKWFQ</sequence>
<comment type="caution">
    <text evidence="4">The sequence shown here is derived from an EMBL/GenBank/DDBJ whole genome shotgun (WGS) entry which is preliminary data.</text>
</comment>
<evidence type="ECO:0000259" key="3">
    <source>
        <dbReference type="Pfam" id="PF00685"/>
    </source>
</evidence>
<dbReference type="GO" id="GO:0008146">
    <property type="term" value="F:sulfotransferase activity"/>
    <property type="evidence" value="ECO:0007669"/>
    <property type="project" value="InterPro"/>
</dbReference>
<organism evidence="4 5">
    <name type="scientific">Amblyomma americanum</name>
    <name type="common">Lone star tick</name>
    <dbReference type="NCBI Taxonomy" id="6943"/>
    <lineage>
        <taxon>Eukaryota</taxon>
        <taxon>Metazoa</taxon>
        <taxon>Ecdysozoa</taxon>
        <taxon>Arthropoda</taxon>
        <taxon>Chelicerata</taxon>
        <taxon>Arachnida</taxon>
        <taxon>Acari</taxon>
        <taxon>Parasitiformes</taxon>
        <taxon>Ixodida</taxon>
        <taxon>Ixodoidea</taxon>
        <taxon>Ixodidae</taxon>
        <taxon>Amblyomminae</taxon>
        <taxon>Amblyomma</taxon>
    </lineage>
</organism>
<dbReference type="AlphaFoldDB" id="A0AAQ4DUQ5"/>
<evidence type="ECO:0000256" key="2">
    <source>
        <dbReference type="ARBA" id="ARBA00022679"/>
    </source>
</evidence>
<name>A0AAQ4DUQ5_AMBAM</name>
<evidence type="ECO:0000313" key="4">
    <source>
        <dbReference type="EMBL" id="KAK8766195.1"/>
    </source>
</evidence>
<dbReference type="Pfam" id="PF00685">
    <property type="entry name" value="Sulfotransfer_1"/>
    <property type="match status" value="1"/>
</dbReference>
<evidence type="ECO:0000313" key="5">
    <source>
        <dbReference type="Proteomes" id="UP001321473"/>
    </source>
</evidence>
<dbReference type="InterPro" id="IPR000863">
    <property type="entry name" value="Sulfotransferase_dom"/>
</dbReference>
<keyword evidence="5" id="KW-1185">Reference proteome</keyword>
<feature type="domain" description="Sulfotransferase" evidence="3">
    <location>
        <begin position="6"/>
        <end position="157"/>
    </location>
</feature>
<proteinExistence type="inferred from homology"/>
<dbReference type="InterPro" id="IPR027417">
    <property type="entry name" value="P-loop_NTPase"/>
</dbReference>
<dbReference type="Proteomes" id="UP001321473">
    <property type="component" value="Unassembled WGS sequence"/>
</dbReference>
<reference evidence="4 5" key="1">
    <citation type="journal article" date="2023" name="Arcadia Sci">
        <title>De novo assembly of a long-read Amblyomma americanum tick genome.</title>
        <authorList>
            <person name="Chou S."/>
            <person name="Poskanzer K.E."/>
            <person name="Rollins M."/>
            <person name="Thuy-Boun P.S."/>
        </authorList>
    </citation>
    <scope>NUCLEOTIDE SEQUENCE [LARGE SCALE GENOMIC DNA]</scope>
    <source>
        <strain evidence="4">F_SG_1</strain>
        <tissue evidence="4">Salivary glands</tissue>
    </source>
</reference>
<dbReference type="PANTHER" id="PTHR11783">
    <property type="entry name" value="SULFOTRANSFERASE SULT"/>
    <property type="match status" value="1"/>
</dbReference>
<comment type="similarity">
    <text evidence="1">Belongs to the sulfotransferase 1 family.</text>
</comment>
<gene>
    <name evidence="4" type="ORF">V5799_007025</name>
</gene>
<dbReference type="SUPFAM" id="SSF52540">
    <property type="entry name" value="P-loop containing nucleoside triphosphate hydrolases"/>
    <property type="match status" value="1"/>
</dbReference>
<dbReference type="EMBL" id="JARKHS020026592">
    <property type="protein sequence ID" value="KAK8766195.1"/>
    <property type="molecule type" value="Genomic_DNA"/>
</dbReference>
<protein>
    <recommendedName>
        <fullName evidence="3">Sulfotransferase domain-containing protein</fullName>
    </recommendedName>
</protein>
<evidence type="ECO:0000256" key="1">
    <source>
        <dbReference type="ARBA" id="ARBA00005771"/>
    </source>
</evidence>
<dbReference type="Gene3D" id="3.40.50.300">
    <property type="entry name" value="P-loop containing nucleotide triphosphate hydrolases"/>
    <property type="match status" value="1"/>
</dbReference>
<accession>A0AAQ4DUQ5</accession>
<keyword evidence="2" id="KW-0808">Transferase</keyword>